<dbReference type="PANTHER" id="PTHR20859">
    <property type="entry name" value="INTERFERON/INTERLEUKIN RECEPTOR"/>
    <property type="match status" value="1"/>
</dbReference>
<accession>A0A0A0Q037</accession>
<dbReference type="InterPro" id="IPR036116">
    <property type="entry name" value="FN3_sf"/>
</dbReference>
<evidence type="ECO:0000259" key="5">
    <source>
        <dbReference type="Pfam" id="PF09294"/>
    </source>
</evidence>
<keyword evidence="3" id="KW-0732">Signal</keyword>
<sequence precursor="true">MLPFGVFLADVLLLSFQQVVVEGFLPPPRNVNLASKDFSLFLTWLPDERYPPGVSYRVQWKSPFVIPWRDVPYCRDISETICNITCVSPDLNNRYWVQVRAQVRDGTRILSSDEERKDVDYEVEVDVAPPVLQLRQTKGILGVNVTFTYPSCAKEIFQHDLSYELKIWAKHGTEKPREFTGLTENAIDIDVMDWTSGNYCVLARAYFSKTKKWTNFSEPICTLLHDNSTSLQGAEKWGFVAFPFLILFSAGPVSLFLWYKNIMKKIETPQALDFSRFGSTKKLLEFSGSELIPVHSLTCSEKPLISGRRIRPGLQVSPSLHSVSEEDDDKEDEEEDDSPILYTKRLKAQNKERSGQNVAVVQKAPGSSSGKSDFSGESRLSDGTSGDNNTSGFSENSSTDSSLGSPIAHIASTKDGQESGDIDFLFRWPLLMKEPKFSGLQFGDTKDHPELTLDEIRNNLDSINSVKDFNNCDELLIETPLLEAPCCQDDLENRNGDVDVILLSSPKFRTYRPKLVPYISRT</sequence>
<dbReference type="Pfam" id="PF09294">
    <property type="entry name" value="Interfer-bind"/>
    <property type="match status" value="1"/>
</dbReference>
<dbReference type="CDD" id="cd00063">
    <property type="entry name" value="FN3"/>
    <property type="match status" value="1"/>
</dbReference>
<feature type="compositionally biased region" description="Acidic residues" evidence="1">
    <location>
        <begin position="325"/>
        <end position="338"/>
    </location>
</feature>
<gene>
    <name evidence="6" type="primary">IFNLR1</name>
    <name evidence="6" type="synonym">IL28RA</name>
</gene>
<dbReference type="AlphaFoldDB" id="A0A0A0Q037"/>
<feature type="domain" description="Fibronectin type-III" evidence="4">
    <location>
        <begin position="10"/>
        <end position="106"/>
    </location>
</feature>
<keyword evidence="2" id="KW-0472">Membrane</keyword>
<feature type="chain" id="PRO_5001968475" evidence="3">
    <location>
        <begin position="24"/>
        <end position="522"/>
    </location>
</feature>
<evidence type="ECO:0000259" key="4">
    <source>
        <dbReference type="Pfam" id="PF01108"/>
    </source>
</evidence>
<feature type="signal peptide" evidence="3">
    <location>
        <begin position="1"/>
        <end position="23"/>
    </location>
</feature>
<dbReference type="EMBL" id="KF192926">
    <property type="protein sequence ID" value="AHY86485.1"/>
    <property type="molecule type" value="mRNA"/>
</dbReference>
<dbReference type="SUPFAM" id="SSF49265">
    <property type="entry name" value="Fibronectin type III"/>
    <property type="match status" value="2"/>
</dbReference>
<evidence type="ECO:0000256" key="3">
    <source>
        <dbReference type="SAM" id="SignalP"/>
    </source>
</evidence>
<dbReference type="InterPro" id="IPR013783">
    <property type="entry name" value="Ig-like_fold"/>
</dbReference>
<dbReference type="InterPro" id="IPR003961">
    <property type="entry name" value="FN3_dom"/>
</dbReference>
<name>A0A0A0Q037_ANOCA</name>
<evidence type="ECO:0000313" key="6">
    <source>
        <dbReference type="EMBL" id="AHY86485.1"/>
    </source>
</evidence>
<dbReference type="Gene3D" id="2.60.40.10">
    <property type="entry name" value="Immunoglobulins"/>
    <property type="match status" value="2"/>
</dbReference>
<feature type="compositionally biased region" description="Polar residues" evidence="1">
    <location>
        <begin position="381"/>
        <end position="404"/>
    </location>
</feature>
<dbReference type="InterPro" id="IPR015373">
    <property type="entry name" value="Interferon/interleukin_rcp_dom"/>
</dbReference>
<feature type="region of interest" description="Disordered" evidence="1">
    <location>
        <begin position="316"/>
        <end position="414"/>
    </location>
</feature>
<organism evidence="6">
    <name type="scientific">Anolis carolinensis</name>
    <name type="common">Green anole</name>
    <name type="synonym">American chameleon</name>
    <dbReference type="NCBI Taxonomy" id="28377"/>
    <lineage>
        <taxon>Eukaryota</taxon>
        <taxon>Metazoa</taxon>
        <taxon>Chordata</taxon>
        <taxon>Craniata</taxon>
        <taxon>Vertebrata</taxon>
        <taxon>Euteleostomi</taxon>
        <taxon>Lepidosauria</taxon>
        <taxon>Squamata</taxon>
        <taxon>Bifurcata</taxon>
        <taxon>Unidentata</taxon>
        <taxon>Episquamata</taxon>
        <taxon>Toxicofera</taxon>
        <taxon>Iguania</taxon>
        <taxon>Dactyloidae</taxon>
        <taxon>Anolis</taxon>
    </lineage>
</organism>
<evidence type="ECO:0000256" key="1">
    <source>
        <dbReference type="SAM" id="MobiDB-lite"/>
    </source>
</evidence>
<keyword evidence="6" id="KW-0675">Receptor</keyword>
<reference evidence="6" key="1">
    <citation type="submission" date="2013-06" db="EMBL/GenBank/DDBJ databases">
        <title>Molecular cloning and characterization of interferon lambda and its receptor genes in North American green anole lizard, Anolis carolinensis.</title>
        <authorList>
            <person name="Chen S.N."/>
            <person name="Huang B."/>
            <person name="Nie P."/>
        </authorList>
    </citation>
    <scope>NUCLEOTIDE SEQUENCE</scope>
    <source>
        <tissue evidence="6">Liver</tissue>
    </source>
</reference>
<dbReference type="InterPro" id="IPR050650">
    <property type="entry name" value="Type-II_Cytokine-TF_Rcpt"/>
</dbReference>
<protein>
    <submittedName>
        <fullName evidence="6">Interferon lambda receptor 1</fullName>
    </submittedName>
</protein>
<feature type="domain" description="Interferon/interleukin receptor" evidence="5">
    <location>
        <begin position="128"/>
        <end position="223"/>
    </location>
</feature>
<evidence type="ECO:0000256" key="2">
    <source>
        <dbReference type="SAM" id="Phobius"/>
    </source>
</evidence>
<dbReference type="Pfam" id="PF01108">
    <property type="entry name" value="Tissue_fac"/>
    <property type="match status" value="1"/>
</dbReference>
<keyword evidence="2" id="KW-1133">Transmembrane helix</keyword>
<keyword evidence="2" id="KW-0812">Transmembrane</keyword>
<dbReference type="PANTHER" id="PTHR20859:SF55">
    <property type="entry name" value="INTERFERON LAMBDA RECEPTOR 1"/>
    <property type="match status" value="1"/>
</dbReference>
<proteinExistence type="evidence at transcript level"/>
<feature type="transmembrane region" description="Helical" evidence="2">
    <location>
        <begin position="237"/>
        <end position="259"/>
    </location>
</feature>